<evidence type="ECO:0000256" key="11">
    <source>
        <dbReference type="ARBA" id="ARBA00023012"/>
    </source>
</evidence>
<keyword evidence="17" id="KW-1185">Reference proteome</keyword>
<evidence type="ECO:0000256" key="2">
    <source>
        <dbReference type="ARBA" id="ARBA00004370"/>
    </source>
</evidence>
<dbReference type="GO" id="GO:0000160">
    <property type="term" value="P:phosphorelay signal transduction system"/>
    <property type="evidence" value="ECO:0007669"/>
    <property type="project" value="UniProtKB-KW"/>
</dbReference>
<evidence type="ECO:0000256" key="6">
    <source>
        <dbReference type="ARBA" id="ARBA00022692"/>
    </source>
</evidence>
<dbReference type="InterPro" id="IPR003594">
    <property type="entry name" value="HATPase_dom"/>
</dbReference>
<organism evidence="16 17">
    <name type="scientific">Lentzea aerocolonigenes</name>
    <name type="common">Lechevalieria aerocolonigenes</name>
    <name type="synonym">Saccharothrix aerocolonigenes</name>
    <dbReference type="NCBI Taxonomy" id="68170"/>
    <lineage>
        <taxon>Bacteria</taxon>
        <taxon>Bacillati</taxon>
        <taxon>Actinomycetota</taxon>
        <taxon>Actinomycetes</taxon>
        <taxon>Pseudonocardiales</taxon>
        <taxon>Pseudonocardiaceae</taxon>
        <taxon>Lentzea</taxon>
    </lineage>
</organism>
<keyword evidence="10 13" id="KW-1133">Transmembrane helix</keyword>
<evidence type="ECO:0000256" key="1">
    <source>
        <dbReference type="ARBA" id="ARBA00000085"/>
    </source>
</evidence>
<feature type="compositionally biased region" description="Low complexity" evidence="12">
    <location>
        <begin position="997"/>
        <end position="1007"/>
    </location>
</feature>
<dbReference type="InterPro" id="IPR036890">
    <property type="entry name" value="HATPase_C_sf"/>
</dbReference>
<evidence type="ECO:0000256" key="13">
    <source>
        <dbReference type="SAM" id="Phobius"/>
    </source>
</evidence>
<dbReference type="Pfam" id="PF08376">
    <property type="entry name" value="NIT"/>
    <property type="match status" value="1"/>
</dbReference>
<comment type="subcellular location">
    <subcellularLocation>
        <location evidence="2">Membrane</location>
    </subcellularLocation>
</comment>
<dbReference type="PANTHER" id="PTHR44936">
    <property type="entry name" value="SENSOR PROTEIN CREC"/>
    <property type="match status" value="1"/>
</dbReference>
<dbReference type="AlphaFoldDB" id="A0A0F0GWM3"/>
<keyword evidence="7" id="KW-0547">Nucleotide-binding</keyword>
<evidence type="ECO:0000256" key="5">
    <source>
        <dbReference type="ARBA" id="ARBA00022679"/>
    </source>
</evidence>
<evidence type="ECO:0000256" key="3">
    <source>
        <dbReference type="ARBA" id="ARBA00012438"/>
    </source>
</evidence>
<keyword evidence="9" id="KW-0067">ATP-binding</keyword>
<proteinExistence type="predicted"/>
<evidence type="ECO:0000259" key="15">
    <source>
        <dbReference type="SMART" id="SM00387"/>
    </source>
</evidence>
<dbReference type="Pfam" id="PF02518">
    <property type="entry name" value="HATPase_c"/>
    <property type="match status" value="1"/>
</dbReference>
<protein>
    <recommendedName>
        <fullName evidence="3">histidine kinase</fullName>
        <ecNumber evidence="3">2.7.13.3</ecNumber>
    </recommendedName>
</protein>
<evidence type="ECO:0000259" key="14">
    <source>
        <dbReference type="SMART" id="SM00304"/>
    </source>
</evidence>
<dbReference type="OrthoDB" id="3502710at2"/>
<name>A0A0F0GWM3_LENAE</name>
<comment type="caution">
    <text evidence="16">The sequence shown here is derived from an EMBL/GenBank/DDBJ whole genome shotgun (WGS) entry which is preliminary data.</text>
</comment>
<keyword evidence="13" id="KW-0472">Membrane</keyword>
<dbReference type="InterPro" id="IPR013587">
    <property type="entry name" value="Nitrate/nitrite_sensing"/>
</dbReference>
<evidence type="ECO:0000256" key="8">
    <source>
        <dbReference type="ARBA" id="ARBA00022777"/>
    </source>
</evidence>
<feature type="domain" description="Histidine kinase/HSP90-like ATPase" evidence="15">
    <location>
        <begin position="581"/>
        <end position="694"/>
    </location>
</feature>
<dbReference type="Gene3D" id="3.30.565.10">
    <property type="entry name" value="Histidine kinase-like ATPase, C-terminal domain"/>
    <property type="match status" value="1"/>
</dbReference>
<dbReference type="EMBL" id="JYJG01000122">
    <property type="protein sequence ID" value="KJK47874.1"/>
    <property type="molecule type" value="Genomic_DNA"/>
</dbReference>
<dbReference type="Pfam" id="PF00672">
    <property type="entry name" value="HAMP"/>
    <property type="match status" value="1"/>
</dbReference>
<evidence type="ECO:0000256" key="12">
    <source>
        <dbReference type="SAM" id="MobiDB-lite"/>
    </source>
</evidence>
<evidence type="ECO:0000256" key="10">
    <source>
        <dbReference type="ARBA" id="ARBA00022989"/>
    </source>
</evidence>
<keyword evidence="11" id="KW-0902">Two-component regulatory system</keyword>
<evidence type="ECO:0000256" key="4">
    <source>
        <dbReference type="ARBA" id="ARBA00022553"/>
    </source>
</evidence>
<dbReference type="InterPro" id="IPR003660">
    <property type="entry name" value="HAMP_dom"/>
</dbReference>
<dbReference type="eggNOG" id="COG4251">
    <property type="taxonomic scope" value="Bacteria"/>
</dbReference>
<comment type="catalytic activity">
    <reaction evidence="1">
        <text>ATP + protein L-histidine = ADP + protein N-phospho-L-histidine.</text>
        <dbReference type="EC" id="2.7.13.3"/>
    </reaction>
</comment>
<dbReference type="EC" id="2.7.13.3" evidence="3"/>
<dbReference type="SUPFAM" id="SSF55874">
    <property type="entry name" value="ATPase domain of HSP90 chaperone/DNA topoisomerase II/histidine kinase"/>
    <property type="match status" value="1"/>
</dbReference>
<evidence type="ECO:0000313" key="16">
    <source>
        <dbReference type="EMBL" id="KJK47874.1"/>
    </source>
</evidence>
<keyword evidence="4" id="KW-0597">Phosphoprotein</keyword>
<keyword evidence="6 13" id="KW-0812">Transmembrane</keyword>
<dbReference type="Gene3D" id="6.10.340.10">
    <property type="match status" value="1"/>
</dbReference>
<dbReference type="SMART" id="SM00304">
    <property type="entry name" value="HAMP"/>
    <property type="match status" value="1"/>
</dbReference>
<keyword evidence="8" id="KW-0418">Kinase</keyword>
<feature type="compositionally biased region" description="Low complexity" evidence="12">
    <location>
        <begin position="925"/>
        <end position="945"/>
    </location>
</feature>
<dbReference type="PANTHER" id="PTHR44936:SF9">
    <property type="entry name" value="SENSOR PROTEIN CREC"/>
    <property type="match status" value="1"/>
</dbReference>
<dbReference type="Proteomes" id="UP000033393">
    <property type="component" value="Unassembled WGS sequence"/>
</dbReference>
<dbReference type="SMART" id="SM00387">
    <property type="entry name" value="HATPase_c"/>
    <property type="match status" value="1"/>
</dbReference>
<feature type="domain" description="HAMP" evidence="14">
    <location>
        <begin position="397"/>
        <end position="469"/>
    </location>
</feature>
<dbReference type="GO" id="GO:0004673">
    <property type="term" value="F:protein histidine kinase activity"/>
    <property type="evidence" value="ECO:0007669"/>
    <property type="project" value="UniProtKB-EC"/>
</dbReference>
<dbReference type="InterPro" id="IPR050980">
    <property type="entry name" value="2C_sensor_his_kinase"/>
</dbReference>
<accession>A0A0F0GWM3</accession>
<feature type="transmembrane region" description="Helical" evidence="13">
    <location>
        <begin position="379"/>
        <end position="400"/>
    </location>
</feature>
<feature type="transmembrane region" description="Helical" evidence="13">
    <location>
        <begin position="73"/>
        <end position="92"/>
    </location>
</feature>
<evidence type="ECO:0000256" key="9">
    <source>
        <dbReference type="ARBA" id="ARBA00022840"/>
    </source>
</evidence>
<feature type="region of interest" description="Disordered" evidence="12">
    <location>
        <begin position="1"/>
        <end position="35"/>
    </location>
</feature>
<evidence type="ECO:0000256" key="7">
    <source>
        <dbReference type="ARBA" id="ARBA00022741"/>
    </source>
</evidence>
<gene>
    <name evidence="16" type="ORF">UK23_18820</name>
</gene>
<sequence>MARRERGPSQFGVGDTTRSERPESGDGLAALGNGTVTATPDVVKADLGTGPGSGPAARSAPWRLRNWRLRTKLLAVLMIPTVCALALGGLRVRTDLQNATEFNNLANQIRLETAVADLVQQLQRERDLSVSYVASNKKVDRVVLERQLRRVNDTSEAFSNKIAELSSDLNPAAVERFQVAFNQLNRLNSLRNSVRDTQYPAEAVQRTYSESIETLINLGEQTISEINDPELVRLHLTTNAIARIKEQESLKRAILLDVFQRKAFSPQQLRALQAADAELEAARNDFRKSATPEQAKIYDDTVTGLIVDTANDMQESAINQQSQTGKKDFTQLTSEKWDIAATLTVNLTRDVENLLVEQLQNKTDVAAGNARQSAYIQSGIVLAVLALALLMALFVARSILNPLRTLRRTALDVADHGLPDAVERILADPNPEDAAKTAVEPVPVHTREEIGQVARAFDAVHGEAVRLAAQQALLRDNVNAMFVNLSRRSQALVERQLNLIDRLEQDEQDPDQLASLFELDHLATRMRRNSENLLVLSGTDLSRRLTRPVPAAEVLGAAVSEVEQYARVQVGQTPDLTVQGRAVNDLVHLIAELLDNATAFSDPVTKVTVRTAKTRKGELAIEIQDRGVGMGDQEILDANERLADPPDVDVAVSRRMGLYVVARLAKRHDIKVRLRGNEDIEGGTTALVIVPETLIAIPGQAGPSTPPSGSSGLAAAFGMPTPAPGLASAELTTEIGTTATRASGIAGAFGGATGTQPRIDESSPSNPSIPVSFVPSALTDTGAGATGIPVYNETPAQNEILAQDSTPSERWRRDQLAAVEPEGSFGEPTLFTAYEDRQEDDGGEISFEPGYETTQFVPISPLDAEPASSNGVSRAPVDTELAHRNGTSEASRKQVEHDLDAPTERLPIYEAVLSQWFQAVGSETSASSAAPVPPSAESSPEPAESNGRVESRLGSSVDRLGNTDKGGVEYIDEPVTTPPLSDGPEPELPTRKPKPVPAVAPTTTSAAGLPVRQPRAKVQPAVEEVVTAPAEQERVVEPEPVVEETPAAAPTSESAWQSPADEGWHAAQALLNKAPETKTTAGLPKRTPKAQLVPGSAAPKPQSLSQTAQRPPLPPRSADAVRGRMSSLQSGVKRGRHALIEAYAGDQSSRQNEEQE</sequence>
<feature type="region of interest" description="Disordered" evidence="12">
    <location>
        <begin position="925"/>
        <end position="1156"/>
    </location>
</feature>
<dbReference type="GO" id="GO:0005524">
    <property type="term" value="F:ATP binding"/>
    <property type="evidence" value="ECO:0007669"/>
    <property type="project" value="UniProtKB-KW"/>
</dbReference>
<dbReference type="STRING" id="68170.GCA_000974445_03009"/>
<keyword evidence="5" id="KW-0808">Transferase</keyword>
<reference evidence="16 17" key="1">
    <citation type="submission" date="2015-02" db="EMBL/GenBank/DDBJ databases">
        <authorList>
            <person name="Ju K.-S."/>
            <person name="Doroghazi J.R."/>
            <person name="Metcalf W."/>
        </authorList>
    </citation>
    <scope>NUCLEOTIDE SEQUENCE [LARGE SCALE GENOMIC DNA]</scope>
    <source>
        <strain evidence="16 17">NRRL B-16140</strain>
    </source>
</reference>
<evidence type="ECO:0000313" key="17">
    <source>
        <dbReference type="Proteomes" id="UP000033393"/>
    </source>
</evidence>
<dbReference type="GO" id="GO:0016020">
    <property type="term" value="C:membrane"/>
    <property type="evidence" value="ECO:0007669"/>
    <property type="project" value="UniProtKB-SubCell"/>
</dbReference>
<dbReference type="PATRIC" id="fig|68170.10.peg.4667"/>